<sequence>MRTKILKIFSTIHVIMLCSILPLYMEQGYYKLGEAKGRMYMLIGGVFILIASFLVGLTRKSEGVHDILLRSLFLTNLVTMLFSCDIKTSFLGMEGWRIGFLTTAIMILDCYFLTKGLYVDEYVFAAVFITPFLIFIIGSLGRFGIYPIEIYGSNASFLATIGNINWYVGFLSIFVPAGVGLSYLQRPGSNSFYACSLYTVAGLMALLLQGADSGLLVILGTYGLLLFFSLSDRASFHRFLVQIFTFGLSAEIVNLIMLVNSKAYNYEGNVLISLCSNHIGIVIIAASFFLYRLSAFLDEIDFLWKKTLYRRVFCGLVLALAVVCTVVIIDGRIPYNFGNGRLFIWQISLDMFLNLSSWQKIFGVGQDCYFSYAYHNPMWADSLLNVLEGNRLTNAHCELLTILIERGIVGATLYYGFIGYSLKKIIKKEPAAIICSLPIISYLLNSVVSFSTTVSTTFLFMTIGIGLSLKSAQE</sequence>
<feature type="transmembrane region" description="Helical" evidence="1">
    <location>
        <begin position="239"/>
        <end position="259"/>
    </location>
</feature>
<feature type="transmembrane region" description="Helical" evidence="1">
    <location>
        <begin position="454"/>
        <end position="472"/>
    </location>
</feature>
<feature type="transmembrane region" description="Helical" evidence="1">
    <location>
        <begin position="67"/>
        <end position="83"/>
    </location>
</feature>
<feature type="transmembrane region" description="Helical" evidence="1">
    <location>
        <begin position="5"/>
        <end position="25"/>
    </location>
</feature>
<dbReference type="PANTHER" id="PTHR37422">
    <property type="entry name" value="TEICHURONIC ACID BIOSYNTHESIS PROTEIN TUAE"/>
    <property type="match status" value="1"/>
</dbReference>
<feature type="transmembrane region" description="Helical" evidence="1">
    <location>
        <begin position="37"/>
        <end position="55"/>
    </location>
</feature>
<keyword evidence="1" id="KW-0812">Transmembrane</keyword>
<dbReference type="AlphaFoldDB" id="A0A1I5TZ22"/>
<proteinExistence type="predicted"/>
<keyword evidence="1" id="KW-1133">Transmembrane helix</keyword>
<dbReference type="EMBL" id="FOXO01000010">
    <property type="protein sequence ID" value="SFP88151.1"/>
    <property type="molecule type" value="Genomic_DNA"/>
</dbReference>
<feature type="transmembrane region" description="Helical" evidence="1">
    <location>
        <begin position="191"/>
        <end position="208"/>
    </location>
</feature>
<feature type="transmembrane region" description="Helical" evidence="1">
    <location>
        <begin position="122"/>
        <end position="144"/>
    </location>
</feature>
<feature type="transmembrane region" description="Helical" evidence="1">
    <location>
        <begin position="312"/>
        <end position="329"/>
    </location>
</feature>
<feature type="transmembrane region" description="Helical" evidence="1">
    <location>
        <begin position="399"/>
        <end position="418"/>
    </location>
</feature>
<reference evidence="3" key="1">
    <citation type="submission" date="2016-10" db="EMBL/GenBank/DDBJ databases">
        <authorList>
            <person name="Varghese N."/>
            <person name="Submissions S."/>
        </authorList>
    </citation>
    <scope>NUCLEOTIDE SEQUENCE [LARGE SCALE GENOMIC DNA]</scope>
    <source>
        <strain evidence="3">P18</strain>
    </source>
</reference>
<keyword evidence="1" id="KW-0472">Membrane</keyword>
<dbReference type="PANTHER" id="PTHR37422:SF13">
    <property type="entry name" value="LIPOPOLYSACCHARIDE BIOSYNTHESIS PROTEIN PA4999-RELATED"/>
    <property type="match status" value="1"/>
</dbReference>
<evidence type="ECO:0000313" key="3">
    <source>
        <dbReference type="Proteomes" id="UP000182624"/>
    </source>
</evidence>
<feature type="transmembrane region" description="Helical" evidence="1">
    <location>
        <begin position="271"/>
        <end position="291"/>
    </location>
</feature>
<dbReference type="InterPro" id="IPR051533">
    <property type="entry name" value="WaaL-like"/>
</dbReference>
<accession>A0A1I5TZ22</accession>
<evidence type="ECO:0000256" key="1">
    <source>
        <dbReference type="SAM" id="Phobius"/>
    </source>
</evidence>
<name>A0A1I5TZ22_9FIRM</name>
<organism evidence="2 3">
    <name type="scientific">Butyrivibrio proteoclasticus</name>
    <dbReference type="NCBI Taxonomy" id="43305"/>
    <lineage>
        <taxon>Bacteria</taxon>
        <taxon>Bacillati</taxon>
        <taxon>Bacillota</taxon>
        <taxon>Clostridia</taxon>
        <taxon>Lachnospirales</taxon>
        <taxon>Lachnospiraceae</taxon>
        <taxon>Butyrivibrio</taxon>
    </lineage>
</organism>
<feature type="transmembrane region" description="Helical" evidence="1">
    <location>
        <begin position="164"/>
        <end position="184"/>
    </location>
</feature>
<evidence type="ECO:0008006" key="4">
    <source>
        <dbReference type="Google" id="ProtNLM"/>
    </source>
</evidence>
<evidence type="ECO:0000313" key="2">
    <source>
        <dbReference type="EMBL" id="SFP88151.1"/>
    </source>
</evidence>
<dbReference type="Proteomes" id="UP000182624">
    <property type="component" value="Unassembled WGS sequence"/>
</dbReference>
<gene>
    <name evidence="2" type="ORF">SAMN04487928_110113</name>
</gene>
<dbReference type="OrthoDB" id="9796676at2"/>
<feature type="transmembrane region" description="Helical" evidence="1">
    <location>
        <begin position="214"/>
        <end position="232"/>
    </location>
</feature>
<keyword evidence="3" id="KW-1185">Reference proteome</keyword>
<feature type="transmembrane region" description="Helical" evidence="1">
    <location>
        <begin position="95"/>
        <end position="113"/>
    </location>
</feature>
<dbReference type="RefSeq" id="WP_074887106.1">
    <property type="nucleotide sequence ID" value="NZ_FOXO01000010.1"/>
</dbReference>
<protein>
    <recommendedName>
        <fullName evidence="4">O-Antigen ligase</fullName>
    </recommendedName>
</protein>